<evidence type="ECO:0000256" key="1">
    <source>
        <dbReference type="SAM" id="MobiDB-lite"/>
    </source>
</evidence>
<feature type="region of interest" description="Disordered" evidence="1">
    <location>
        <begin position="253"/>
        <end position="272"/>
    </location>
</feature>
<dbReference type="EMBL" id="JBBXMP010000496">
    <property type="protein sequence ID" value="KAL0057554.1"/>
    <property type="molecule type" value="Genomic_DNA"/>
</dbReference>
<feature type="compositionally biased region" description="Polar residues" evidence="1">
    <location>
        <begin position="8"/>
        <end position="21"/>
    </location>
</feature>
<feature type="compositionally biased region" description="Acidic residues" evidence="1">
    <location>
        <begin position="206"/>
        <end position="219"/>
    </location>
</feature>
<comment type="caution">
    <text evidence="2">The sequence shown here is derived from an EMBL/GenBank/DDBJ whole genome shotgun (WGS) entry which is preliminary data.</text>
</comment>
<protein>
    <submittedName>
        <fullName evidence="2">Uncharacterized protein</fullName>
    </submittedName>
</protein>
<gene>
    <name evidence="2" type="ORF">AAF712_015802</name>
</gene>
<evidence type="ECO:0000313" key="3">
    <source>
        <dbReference type="Proteomes" id="UP001437256"/>
    </source>
</evidence>
<feature type="region of interest" description="Disordered" evidence="1">
    <location>
        <begin position="1"/>
        <end position="23"/>
    </location>
</feature>
<sequence length="366" mass="39243">MPADRTSTHSNSSQNIANPLSSRACHRKQRIAQMESEQQVEDNHAIRVIMNAKVDLAVGTGLGWDLDGLSWSSEKEKVRKRSLSLVDVTNGETIRVSKVKVGGKEEKMRLPLPLPLPLPVHNTDAITPPLDAVTPAIHARSSTDAGTVRLPDALQKRLQAQVEKSVKRSPVKAVFAPLDREGLPPRPRYEGGMELARIGSKRVDVEVVEEQEEEEEEEETPRMLRRPAPSPPPTQKALFPTTEDIDADAEATIRLPDAKRKRPSRPSAPAAFASVVPGPVSVGAARMRRTSTSITTQPVVPPAPLMARRGRAQTLAGGALGGSKPPTSLAAAMARAAEGSAIQRKPTPGVGAVMGLAGVAGKRKRE</sequence>
<organism evidence="2 3">
    <name type="scientific">Marasmius tenuissimus</name>
    <dbReference type="NCBI Taxonomy" id="585030"/>
    <lineage>
        <taxon>Eukaryota</taxon>
        <taxon>Fungi</taxon>
        <taxon>Dikarya</taxon>
        <taxon>Basidiomycota</taxon>
        <taxon>Agaricomycotina</taxon>
        <taxon>Agaricomycetes</taxon>
        <taxon>Agaricomycetidae</taxon>
        <taxon>Agaricales</taxon>
        <taxon>Marasmiineae</taxon>
        <taxon>Marasmiaceae</taxon>
        <taxon>Marasmius</taxon>
    </lineage>
</organism>
<keyword evidence="3" id="KW-1185">Reference proteome</keyword>
<proteinExistence type="predicted"/>
<name>A0ABR2Z9H2_9AGAR</name>
<dbReference type="Proteomes" id="UP001437256">
    <property type="component" value="Unassembled WGS sequence"/>
</dbReference>
<reference evidence="2 3" key="1">
    <citation type="submission" date="2024-05" db="EMBL/GenBank/DDBJ databases">
        <title>A draft genome resource for the thread blight pathogen Marasmius tenuissimus strain MS-2.</title>
        <authorList>
            <person name="Yulfo-Soto G.E."/>
            <person name="Baruah I.K."/>
            <person name="Amoako-Attah I."/>
            <person name="Bukari Y."/>
            <person name="Meinhardt L.W."/>
            <person name="Bailey B.A."/>
            <person name="Cohen S.P."/>
        </authorList>
    </citation>
    <scope>NUCLEOTIDE SEQUENCE [LARGE SCALE GENOMIC DNA]</scope>
    <source>
        <strain evidence="2 3">MS-2</strain>
    </source>
</reference>
<evidence type="ECO:0000313" key="2">
    <source>
        <dbReference type="EMBL" id="KAL0057554.1"/>
    </source>
</evidence>
<accession>A0ABR2Z9H2</accession>
<feature type="region of interest" description="Disordered" evidence="1">
    <location>
        <begin position="206"/>
        <end position="247"/>
    </location>
</feature>